<evidence type="ECO:0000256" key="1">
    <source>
        <dbReference type="ARBA" id="ARBA00007553"/>
    </source>
</evidence>
<feature type="domain" description="Peptidoglycan recognition protein family" evidence="5">
    <location>
        <begin position="1"/>
        <end position="101"/>
    </location>
</feature>
<evidence type="ECO:0000259" key="4">
    <source>
        <dbReference type="SMART" id="SM00644"/>
    </source>
</evidence>
<evidence type="ECO:0000259" key="5">
    <source>
        <dbReference type="SMART" id="SM00701"/>
    </source>
</evidence>
<dbReference type="RefSeq" id="XP_017872994.1">
    <property type="nucleotide sequence ID" value="XM_018017505.1"/>
</dbReference>
<protein>
    <submittedName>
        <fullName evidence="7">Peptidoglycan-recognition protein SC2-like</fullName>
    </submittedName>
</protein>
<keyword evidence="2" id="KW-0399">Innate immunity</keyword>
<comment type="similarity">
    <text evidence="1">Belongs to the N-acetylmuramoyl-L-alanine amidase 2 family.</text>
</comment>
<evidence type="ECO:0000313" key="7">
    <source>
        <dbReference type="RefSeq" id="XP_017872994.1"/>
    </source>
</evidence>
<name>A0ABM1Q0K8_DROAR</name>
<evidence type="ECO:0000256" key="2">
    <source>
        <dbReference type="ARBA" id="ARBA00022588"/>
    </source>
</evidence>
<accession>A0ABM1Q0K8</accession>
<feature type="domain" description="N-acetylmuramoyl-L-alanine amidase" evidence="4">
    <location>
        <begin position="1"/>
        <end position="107"/>
    </location>
</feature>
<gene>
    <name evidence="7" type="primary">LOC108620603</name>
</gene>
<feature type="non-terminal residue" evidence="7">
    <location>
        <position position="1"/>
    </location>
</feature>
<sequence>CAQELRNIQSYHMNSLGWADIGYNFLIGGDGAVYEGRGWNVLGAHATNWNSKSIGISFMGNFSNSKPTAAMISAAKSLLADAVSRGQISSGYTLYGHRQVSSTECPGNNLWNEIRTWANWKA</sequence>
<organism evidence="6 7">
    <name type="scientific">Drosophila arizonae</name>
    <name type="common">Fruit fly</name>
    <dbReference type="NCBI Taxonomy" id="7263"/>
    <lineage>
        <taxon>Eukaryota</taxon>
        <taxon>Metazoa</taxon>
        <taxon>Ecdysozoa</taxon>
        <taxon>Arthropoda</taxon>
        <taxon>Hexapoda</taxon>
        <taxon>Insecta</taxon>
        <taxon>Pterygota</taxon>
        <taxon>Neoptera</taxon>
        <taxon>Endopterygota</taxon>
        <taxon>Diptera</taxon>
        <taxon>Brachycera</taxon>
        <taxon>Muscomorpha</taxon>
        <taxon>Ephydroidea</taxon>
        <taxon>Drosophilidae</taxon>
        <taxon>Drosophila</taxon>
    </lineage>
</organism>
<evidence type="ECO:0000313" key="6">
    <source>
        <dbReference type="Proteomes" id="UP000694904"/>
    </source>
</evidence>
<dbReference type="Gene3D" id="3.40.80.10">
    <property type="entry name" value="Peptidoglycan recognition protein-like"/>
    <property type="match status" value="1"/>
</dbReference>
<dbReference type="CDD" id="cd06583">
    <property type="entry name" value="PGRP"/>
    <property type="match status" value="1"/>
</dbReference>
<dbReference type="SUPFAM" id="SSF55846">
    <property type="entry name" value="N-acetylmuramoyl-L-alanine amidase-like"/>
    <property type="match status" value="1"/>
</dbReference>
<keyword evidence="6" id="KW-1185">Reference proteome</keyword>
<proteinExistence type="inferred from homology"/>
<dbReference type="InterPro" id="IPR006619">
    <property type="entry name" value="PGRP_domain_met/bac"/>
</dbReference>
<dbReference type="InterPro" id="IPR036505">
    <property type="entry name" value="Amidase/PGRP_sf"/>
</dbReference>
<dbReference type="Proteomes" id="UP000694904">
    <property type="component" value="Unplaced"/>
</dbReference>
<evidence type="ECO:0000256" key="3">
    <source>
        <dbReference type="ARBA" id="ARBA00022859"/>
    </source>
</evidence>
<keyword evidence="3" id="KW-0391">Immunity</keyword>
<dbReference type="SMART" id="SM00701">
    <property type="entry name" value="PGRP"/>
    <property type="match status" value="1"/>
</dbReference>
<dbReference type="Pfam" id="PF01510">
    <property type="entry name" value="Amidase_2"/>
    <property type="match status" value="1"/>
</dbReference>
<reference evidence="7" key="1">
    <citation type="submission" date="2025-08" db="UniProtKB">
        <authorList>
            <consortium name="RefSeq"/>
        </authorList>
    </citation>
    <scope>IDENTIFICATION</scope>
    <source>
        <tissue evidence="7">Whole organism</tissue>
    </source>
</reference>
<dbReference type="InterPro" id="IPR002502">
    <property type="entry name" value="Amidase_domain"/>
</dbReference>
<dbReference type="GeneID" id="108620603"/>
<dbReference type="InterPro" id="IPR015510">
    <property type="entry name" value="PGRP"/>
</dbReference>
<dbReference type="PANTHER" id="PTHR11022:SF75">
    <property type="entry name" value="PEPTIDOGLYCAN-RECOGNITION PROTEIN SB1-RELATED"/>
    <property type="match status" value="1"/>
</dbReference>
<dbReference type="PANTHER" id="PTHR11022">
    <property type="entry name" value="PEPTIDOGLYCAN RECOGNITION PROTEIN"/>
    <property type="match status" value="1"/>
</dbReference>
<dbReference type="SMART" id="SM00644">
    <property type="entry name" value="Ami_2"/>
    <property type="match status" value="1"/>
</dbReference>